<organism evidence="8 9">
    <name type="scientific">Nonomuraea longicatena</name>
    <dbReference type="NCBI Taxonomy" id="83682"/>
    <lineage>
        <taxon>Bacteria</taxon>
        <taxon>Bacillati</taxon>
        <taxon>Actinomycetota</taxon>
        <taxon>Actinomycetes</taxon>
        <taxon>Streptosporangiales</taxon>
        <taxon>Streptosporangiaceae</taxon>
        <taxon>Nonomuraea</taxon>
    </lineage>
</organism>
<dbReference type="InterPro" id="IPR051677">
    <property type="entry name" value="AfsR-DnrI-RedD_regulator"/>
</dbReference>
<keyword evidence="9" id="KW-1185">Reference proteome</keyword>
<gene>
    <name evidence="8" type="ORF">GCM10009560_63230</name>
</gene>
<feature type="domain" description="AAA+ ATPase" evidence="5">
    <location>
        <begin position="288"/>
        <end position="432"/>
    </location>
</feature>
<dbReference type="InterPro" id="IPR049945">
    <property type="entry name" value="AAA_22"/>
</dbReference>
<evidence type="ECO:0000259" key="5">
    <source>
        <dbReference type="SMART" id="SM00382"/>
    </source>
</evidence>
<protein>
    <submittedName>
        <fullName evidence="8">Uncharacterized protein</fullName>
    </submittedName>
</protein>
<evidence type="ECO:0000259" key="6">
    <source>
        <dbReference type="SMART" id="SM00862"/>
    </source>
</evidence>
<dbReference type="Proteomes" id="UP001501578">
    <property type="component" value="Unassembled WGS sequence"/>
</dbReference>
<dbReference type="PANTHER" id="PTHR35807:SF1">
    <property type="entry name" value="TRANSCRIPTIONAL REGULATOR REDD"/>
    <property type="match status" value="1"/>
</dbReference>
<dbReference type="InterPro" id="IPR005158">
    <property type="entry name" value="BTAD"/>
</dbReference>
<dbReference type="PANTHER" id="PTHR35807">
    <property type="entry name" value="TRANSCRIPTIONAL REGULATOR REDD-RELATED"/>
    <property type="match status" value="1"/>
</dbReference>
<evidence type="ECO:0000313" key="9">
    <source>
        <dbReference type="Proteomes" id="UP001501578"/>
    </source>
</evidence>
<dbReference type="InterPro" id="IPR027417">
    <property type="entry name" value="P-loop_NTPase"/>
</dbReference>
<evidence type="ECO:0000256" key="2">
    <source>
        <dbReference type="ARBA" id="ARBA00023015"/>
    </source>
</evidence>
<dbReference type="SMART" id="SM00862">
    <property type="entry name" value="Trans_reg_C"/>
    <property type="match status" value="1"/>
</dbReference>
<dbReference type="InterPro" id="IPR001867">
    <property type="entry name" value="OmpR/PhoB-type_DNA-bd"/>
</dbReference>
<proteinExistence type="inferred from homology"/>
<reference evidence="9" key="1">
    <citation type="journal article" date="2019" name="Int. J. Syst. Evol. Microbiol.">
        <title>The Global Catalogue of Microorganisms (GCM) 10K type strain sequencing project: providing services to taxonomists for standard genome sequencing and annotation.</title>
        <authorList>
            <consortium name="The Broad Institute Genomics Platform"/>
            <consortium name="The Broad Institute Genome Sequencing Center for Infectious Disease"/>
            <person name="Wu L."/>
            <person name="Ma J."/>
        </authorList>
    </citation>
    <scope>NUCLEOTIDE SEQUENCE [LARGE SCALE GENOMIC DNA]</scope>
    <source>
        <strain evidence="9">JCM 11136</strain>
    </source>
</reference>
<accession>A0ABP4B7D8</accession>
<dbReference type="Gene3D" id="1.10.10.10">
    <property type="entry name" value="Winged helix-like DNA-binding domain superfamily/Winged helix DNA-binding domain"/>
    <property type="match status" value="1"/>
</dbReference>
<comment type="similarity">
    <text evidence="1">Belongs to the AfsR/DnrI/RedD regulatory family.</text>
</comment>
<evidence type="ECO:0000259" key="7">
    <source>
        <dbReference type="SMART" id="SM01043"/>
    </source>
</evidence>
<keyword evidence="2" id="KW-0805">Transcription regulation</keyword>
<dbReference type="InterPro" id="IPR011990">
    <property type="entry name" value="TPR-like_helical_dom_sf"/>
</dbReference>
<comment type="caution">
    <text evidence="8">The sequence shown here is derived from an EMBL/GenBank/DDBJ whole genome shotgun (WGS) entry which is preliminary data.</text>
</comment>
<dbReference type="InterPro" id="IPR016032">
    <property type="entry name" value="Sig_transdc_resp-reg_C-effctor"/>
</dbReference>
<evidence type="ECO:0000313" key="8">
    <source>
        <dbReference type="EMBL" id="GAA0947060.1"/>
    </source>
</evidence>
<feature type="domain" description="OmpR/PhoB-type" evidence="6">
    <location>
        <begin position="17"/>
        <end position="90"/>
    </location>
</feature>
<feature type="domain" description="Bacterial transcriptional activator" evidence="7">
    <location>
        <begin position="97"/>
        <end position="242"/>
    </location>
</feature>
<keyword evidence="4" id="KW-0804">Transcription</keyword>
<evidence type="ECO:0000256" key="3">
    <source>
        <dbReference type="ARBA" id="ARBA00023125"/>
    </source>
</evidence>
<dbReference type="SUPFAM" id="SSF48452">
    <property type="entry name" value="TPR-like"/>
    <property type="match status" value="1"/>
</dbReference>
<evidence type="ECO:0000256" key="1">
    <source>
        <dbReference type="ARBA" id="ARBA00005820"/>
    </source>
</evidence>
<dbReference type="RefSeq" id="WP_343953810.1">
    <property type="nucleotide sequence ID" value="NZ_BAAAHQ010000040.1"/>
</dbReference>
<dbReference type="Gene3D" id="1.25.40.10">
    <property type="entry name" value="Tetratricopeptide repeat domain"/>
    <property type="match status" value="1"/>
</dbReference>
<dbReference type="InterPro" id="IPR036388">
    <property type="entry name" value="WH-like_DNA-bd_sf"/>
</dbReference>
<dbReference type="Pfam" id="PF03704">
    <property type="entry name" value="BTAD"/>
    <property type="match status" value="1"/>
</dbReference>
<dbReference type="Gene3D" id="3.40.50.300">
    <property type="entry name" value="P-loop containing nucleotide triphosphate hydrolases"/>
    <property type="match status" value="1"/>
</dbReference>
<dbReference type="InterPro" id="IPR003593">
    <property type="entry name" value="AAA+_ATPase"/>
</dbReference>
<keyword evidence="3" id="KW-0238">DNA-binding</keyword>
<dbReference type="CDD" id="cd15831">
    <property type="entry name" value="BTAD"/>
    <property type="match status" value="1"/>
</dbReference>
<dbReference type="SMART" id="SM00382">
    <property type="entry name" value="AAA"/>
    <property type="match status" value="1"/>
</dbReference>
<dbReference type="SUPFAM" id="SSF46894">
    <property type="entry name" value="C-terminal effector domain of the bipartite response regulators"/>
    <property type="match status" value="1"/>
</dbReference>
<dbReference type="SMART" id="SM01043">
    <property type="entry name" value="BTAD"/>
    <property type="match status" value="1"/>
</dbReference>
<sequence length="588" mass="64691">MNVEFAILGPFEARRDTARLDLGPFKRRLLLASLLVRINNVVSVSSLIEAAWADAPPRTAQKNLQVYVAALRKELGLREDLHHVPPGYRLRLAAPQLDMVSFTDLVKSGRRALRAGDMRTARRLLGDALNLWRGDPLPDLTHVPLIAAEVARLRDLRLTAFEDWAEAELDLGQHARVVDALTEWAREHPFRERLRRCQMLALYRCGRQTEAFAEFEGLRQALTRELGLRPSPVLERLYQAILRGDEELDAPRPEYDTVAHLSMLPRDLAVFTGRERQVGEILDVFEDGKQNAVLYGPAGGGKTALAVHVAHRLGAGFRDGRLLVDLRDASGAERSTSDVVAEILRLTGYGADLPDSPEERVATYRAWLAERRVLLVLDDAATPAQVRSLIPGTGASGVIVTSRRRLDAVESVHHVHVGALARPEALELLRGLLGERRVGEDREAARRLLTVTDCLPVTVRLAAARLAARPDLGLAEFAARLADDGLLLDELTVGDRSLRACAASLDRDLDPPAHRALRRLGGLSGERFTLGEAAPLLGACPGTARALLDALEEAHVVEVESRADEVYRIPRWIRLSVQESGSAAGQRS</sequence>
<dbReference type="Pfam" id="PF13401">
    <property type="entry name" value="AAA_22"/>
    <property type="match status" value="1"/>
</dbReference>
<dbReference type="SUPFAM" id="SSF52540">
    <property type="entry name" value="P-loop containing nucleoside triphosphate hydrolases"/>
    <property type="match status" value="1"/>
</dbReference>
<name>A0ABP4B7D8_9ACTN</name>
<evidence type="ECO:0000256" key="4">
    <source>
        <dbReference type="ARBA" id="ARBA00023163"/>
    </source>
</evidence>
<dbReference type="EMBL" id="BAAAHQ010000040">
    <property type="protein sequence ID" value="GAA0947060.1"/>
    <property type="molecule type" value="Genomic_DNA"/>
</dbReference>